<keyword evidence="3 6" id="KW-0560">Oxidoreductase</keyword>
<accession>A0A7C3KIZ4</accession>
<evidence type="ECO:0000313" key="9">
    <source>
        <dbReference type="EMBL" id="HFN00986.1"/>
    </source>
</evidence>
<dbReference type="SUPFAM" id="SSF51905">
    <property type="entry name" value="FAD/NAD(P)-binding domain"/>
    <property type="match status" value="1"/>
</dbReference>
<proteinExistence type="inferred from homology"/>
<gene>
    <name evidence="9" type="primary">trxB</name>
    <name evidence="9" type="ORF">ENR64_25175</name>
</gene>
<dbReference type="PROSITE" id="PS00573">
    <property type="entry name" value="PYRIDINE_REDOX_2"/>
    <property type="match status" value="1"/>
</dbReference>
<dbReference type="InterPro" id="IPR050097">
    <property type="entry name" value="Ferredoxin-NADP_redctase_2"/>
</dbReference>
<dbReference type="GO" id="GO:0004791">
    <property type="term" value="F:thioredoxin-disulfide reductase (NADPH) activity"/>
    <property type="evidence" value="ECO:0007669"/>
    <property type="project" value="UniProtKB-UniRule"/>
</dbReference>
<feature type="domain" description="FAD/NAD(P)-binding" evidence="8">
    <location>
        <begin position="11"/>
        <end position="298"/>
    </location>
</feature>
<keyword evidence="7" id="KW-0521">NADP</keyword>
<dbReference type="GO" id="GO:0019430">
    <property type="term" value="P:removal of superoxide radicals"/>
    <property type="evidence" value="ECO:0007669"/>
    <property type="project" value="UniProtKB-UniRule"/>
</dbReference>
<sequence>MNRYTIEHHVMVILGGGPAGLTAAIYAARAHLNPLVIRGPNPGGQLIQTSTVENYPGFANGVLGPALMEQFEIQASRFGTEMRYGVATQVNFSNHPLELLIDDAYVLQSDAVVIATGASPQWLGLDNEQRLVGRGVSTCAICDGAFFKDQLVAVIGGGDAALENALSLTRFSSHVYVIHRRNQLRASKEMQKLAFQHEKISVVWNTRVMDIVGEDNVKALILEEVNTEASSCLLIQGVFIAIGHRPNTEIFRPWLQMDEQGYILTQPDSTHTSVAGVFACGDARDKIYRQAITAAGTGCMAALDAERWLQKAGLIR</sequence>
<comment type="similarity">
    <text evidence="6">Belongs to the class-II pyridine nucleotide-disulfide oxidoreductase family.</text>
</comment>
<keyword evidence="2 6" id="KW-0274">FAD</keyword>
<dbReference type="AlphaFoldDB" id="A0A7C3KIZ4"/>
<comment type="subunit">
    <text evidence="6">Homodimer.</text>
</comment>
<comment type="cofactor">
    <cofactor evidence="7">
        <name>FAD</name>
        <dbReference type="ChEBI" id="CHEBI:57692"/>
    </cofactor>
    <text evidence="7">Binds 1 FAD per subunit.</text>
</comment>
<evidence type="ECO:0000256" key="7">
    <source>
        <dbReference type="RuleBase" id="RU003881"/>
    </source>
</evidence>
<dbReference type="InterPro" id="IPR005982">
    <property type="entry name" value="Thioredox_Rdtase"/>
</dbReference>
<dbReference type="PRINTS" id="PR00469">
    <property type="entry name" value="PNDRDTASEII"/>
</dbReference>
<dbReference type="InterPro" id="IPR023753">
    <property type="entry name" value="FAD/NAD-binding_dom"/>
</dbReference>
<dbReference type="EMBL" id="DSRU01000358">
    <property type="protein sequence ID" value="HFN00986.1"/>
    <property type="molecule type" value="Genomic_DNA"/>
</dbReference>
<name>A0A7C3KIZ4_9CYAN</name>
<reference evidence="9" key="1">
    <citation type="journal article" date="2020" name="mSystems">
        <title>Genome- and Community-Level Interaction Insights into Carbon Utilization and Element Cycling Functions of Hydrothermarchaeota in Hydrothermal Sediment.</title>
        <authorList>
            <person name="Zhou Z."/>
            <person name="Liu Y."/>
            <person name="Xu W."/>
            <person name="Pan J."/>
            <person name="Luo Z.H."/>
            <person name="Li M."/>
        </authorList>
    </citation>
    <scope>NUCLEOTIDE SEQUENCE [LARGE SCALE GENOMIC DNA]</scope>
    <source>
        <strain evidence="9">SpSt-418</strain>
    </source>
</reference>
<evidence type="ECO:0000256" key="3">
    <source>
        <dbReference type="ARBA" id="ARBA00023002"/>
    </source>
</evidence>
<dbReference type="InterPro" id="IPR008255">
    <property type="entry name" value="Pyr_nucl-diS_OxRdtase_2_AS"/>
</dbReference>
<dbReference type="EC" id="1.8.1.9" evidence="6"/>
<evidence type="ECO:0000256" key="6">
    <source>
        <dbReference type="RuleBase" id="RU003880"/>
    </source>
</evidence>
<dbReference type="Pfam" id="PF07992">
    <property type="entry name" value="Pyr_redox_2"/>
    <property type="match status" value="1"/>
</dbReference>
<evidence type="ECO:0000256" key="1">
    <source>
        <dbReference type="ARBA" id="ARBA00022630"/>
    </source>
</evidence>
<evidence type="ECO:0000259" key="8">
    <source>
        <dbReference type="Pfam" id="PF07992"/>
    </source>
</evidence>
<evidence type="ECO:0000256" key="2">
    <source>
        <dbReference type="ARBA" id="ARBA00022827"/>
    </source>
</evidence>
<evidence type="ECO:0000256" key="5">
    <source>
        <dbReference type="ARBA" id="ARBA00023284"/>
    </source>
</evidence>
<protein>
    <recommendedName>
        <fullName evidence="6">Thioredoxin reductase</fullName>
        <ecNumber evidence="6">1.8.1.9</ecNumber>
    </recommendedName>
</protein>
<dbReference type="PRINTS" id="PR00368">
    <property type="entry name" value="FADPNR"/>
</dbReference>
<keyword evidence="1 6" id="KW-0285">Flavoprotein</keyword>
<dbReference type="NCBIfam" id="TIGR01292">
    <property type="entry name" value="TRX_reduct"/>
    <property type="match status" value="1"/>
</dbReference>
<dbReference type="GO" id="GO:0005737">
    <property type="term" value="C:cytoplasm"/>
    <property type="evidence" value="ECO:0007669"/>
    <property type="project" value="InterPro"/>
</dbReference>
<evidence type="ECO:0000256" key="4">
    <source>
        <dbReference type="ARBA" id="ARBA00023157"/>
    </source>
</evidence>
<organism evidence="9">
    <name type="scientific">Oscillatoriales cyanobacterium SpSt-418</name>
    <dbReference type="NCBI Taxonomy" id="2282169"/>
    <lineage>
        <taxon>Bacteria</taxon>
        <taxon>Bacillati</taxon>
        <taxon>Cyanobacteriota</taxon>
        <taxon>Cyanophyceae</taxon>
        <taxon>Oscillatoriophycideae</taxon>
        <taxon>Oscillatoriales</taxon>
    </lineage>
</organism>
<keyword evidence="5 6" id="KW-0676">Redox-active center</keyword>
<comment type="caution">
    <text evidence="9">The sequence shown here is derived from an EMBL/GenBank/DDBJ whole genome shotgun (WGS) entry which is preliminary data.</text>
</comment>
<dbReference type="PANTHER" id="PTHR48105">
    <property type="entry name" value="THIOREDOXIN REDUCTASE 1-RELATED-RELATED"/>
    <property type="match status" value="1"/>
</dbReference>
<dbReference type="Gene3D" id="3.50.50.60">
    <property type="entry name" value="FAD/NAD(P)-binding domain"/>
    <property type="match status" value="2"/>
</dbReference>
<keyword evidence="4" id="KW-1015">Disulfide bond</keyword>
<comment type="catalytic activity">
    <reaction evidence="6">
        <text>[thioredoxin]-dithiol + NADP(+) = [thioredoxin]-disulfide + NADPH + H(+)</text>
        <dbReference type="Rhea" id="RHEA:20345"/>
        <dbReference type="Rhea" id="RHEA-COMP:10698"/>
        <dbReference type="Rhea" id="RHEA-COMP:10700"/>
        <dbReference type="ChEBI" id="CHEBI:15378"/>
        <dbReference type="ChEBI" id="CHEBI:29950"/>
        <dbReference type="ChEBI" id="CHEBI:50058"/>
        <dbReference type="ChEBI" id="CHEBI:57783"/>
        <dbReference type="ChEBI" id="CHEBI:58349"/>
        <dbReference type="EC" id="1.8.1.9"/>
    </reaction>
</comment>
<dbReference type="InterPro" id="IPR036188">
    <property type="entry name" value="FAD/NAD-bd_sf"/>
</dbReference>